<dbReference type="PANTHER" id="PTHR19278:SF9">
    <property type="entry name" value="URIDINE 5'-MONOPHOSPHATE SYNTHASE"/>
    <property type="match status" value="1"/>
</dbReference>
<dbReference type="Pfam" id="PF00215">
    <property type="entry name" value="OMPdecase"/>
    <property type="match status" value="1"/>
</dbReference>
<dbReference type="GO" id="GO:0004588">
    <property type="term" value="F:orotate phosphoribosyltransferase activity"/>
    <property type="evidence" value="ECO:0007669"/>
    <property type="project" value="UniProtKB-EC"/>
</dbReference>
<feature type="active site" description="For OMPdecase activity" evidence="14">
    <location>
        <position position="308"/>
    </location>
</feature>
<evidence type="ECO:0000256" key="10">
    <source>
        <dbReference type="ARBA" id="ARBA00022793"/>
    </source>
</evidence>
<evidence type="ECO:0000256" key="1">
    <source>
        <dbReference type="ARBA" id="ARBA00004861"/>
    </source>
</evidence>
<dbReference type="InterPro" id="IPR014732">
    <property type="entry name" value="OMPdecase"/>
</dbReference>
<keyword evidence="8" id="KW-0328">Glycosyltransferase</keyword>
<dbReference type="HAMAP" id="MF_01208">
    <property type="entry name" value="PyrE"/>
    <property type="match status" value="1"/>
</dbReference>
<evidence type="ECO:0000313" key="18">
    <source>
        <dbReference type="Proteomes" id="UP000708208"/>
    </source>
</evidence>
<name>A0A8J2PJY8_9HEXA</name>
<evidence type="ECO:0000259" key="16">
    <source>
        <dbReference type="SMART" id="SM00934"/>
    </source>
</evidence>
<evidence type="ECO:0000256" key="2">
    <source>
        <dbReference type="ARBA" id="ARBA00004889"/>
    </source>
</evidence>
<dbReference type="InterPro" id="IPR018089">
    <property type="entry name" value="OMPdecase_AS"/>
</dbReference>
<dbReference type="Proteomes" id="UP000708208">
    <property type="component" value="Unassembled WGS sequence"/>
</dbReference>
<dbReference type="Pfam" id="PF00156">
    <property type="entry name" value="Pribosyltran"/>
    <property type="match status" value="1"/>
</dbReference>
<dbReference type="InterPro" id="IPR023031">
    <property type="entry name" value="OPRT"/>
</dbReference>
<dbReference type="InterPro" id="IPR000836">
    <property type="entry name" value="PRTase_dom"/>
</dbReference>
<comment type="similarity">
    <text evidence="3">In the N-terminal section; belongs to the purine/pyrimidine phosphoribosyltransferase family.</text>
</comment>
<feature type="binding site" evidence="15">
    <location>
        <position position="430"/>
    </location>
    <ligand>
        <name>substrate</name>
    </ligand>
</feature>
<dbReference type="GO" id="GO:0044205">
    <property type="term" value="P:'de novo' UMP biosynthetic process"/>
    <property type="evidence" value="ECO:0007669"/>
    <property type="project" value="InterPro"/>
</dbReference>
<evidence type="ECO:0000256" key="6">
    <source>
        <dbReference type="ARBA" id="ARBA00012321"/>
    </source>
</evidence>
<dbReference type="EC" id="4.1.1.23" evidence="6"/>
<sequence length="487" mass="54926">MPSTVTMDLQKVKALAVNMFKCGAVKFGSFQLKSGIYSPIYFDLRVIISKPDIMNQISDYIWAEMESRYSFDSICGVPYTALPIATLVSANRSVPMILRRKEAKMYGTGKLVEGAYKPGWRCLIIEDVVTTGSSILETAESLRQHGLVVEEAIVILDREQGGDQNLENHGIKMTSLLQVQPLLIALETEGLITSEQKSKVETFLSRTTSKFNLKLDNLFKKKLIPRMTCTASKKLLRIMYKKKTNLCLAADLQNWTEVLEVARTLGPHICLLRTHIDTYNLENYYQVVEFRKHLKDLATKFDFMIMEDRKFADIGSTVQRQLTSKPFEIAQWADMVTVHGLPGPGVLQCFEGLENIAVVVIAEMSSTGNLGRKVSDYKHECLKITDGYDKIVAGFVSHSKIRVDRKDTFFLQFTPGVALNDYTGGDGLGQQYVYVDDAILDRGADVIIVGRGILKHGNENWREVAEEFQRNGWSALVQKLMNKFRDT</sequence>
<evidence type="ECO:0000256" key="14">
    <source>
        <dbReference type="PIRSR" id="PIRSR614732-1"/>
    </source>
</evidence>
<dbReference type="EC" id="2.4.2.10" evidence="5"/>
<dbReference type="InterPro" id="IPR001754">
    <property type="entry name" value="OMPdeCOase_dom"/>
</dbReference>
<evidence type="ECO:0000256" key="5">
    <source>
        <dbReference type="ARBA" id="ARBA00011971"/>
    </source>
</evidence>
<keyword evidence="11" id="KW-0665">Pyrimidine biosynthesis</keyword>
<reference evidence="17" key="1">
    <citation type="submission" date="2021-06" db="EMBL/GenBank/DDBJ databases">
        <authorList>
            <person name="Hodson N. C."/>
            <person name="Mongue J. A."/>
            <person name="Jaron S. K."/>
        </authorList>
    </citation>
    <scope>NUCLEOTIDE SEQUENCE</scope>
</reference>
<dbReference type="SMART" id="SM00934">
    <property type="entry name" value="OMPdecase"/>
    <property type="match status" value="1"/>
</dbReference>
<comment type="pathway">
    <text evidence="2">Pyrimidine metabolism; UMP biosynthesis via de novo pathway; UMP from orotate: step 1/2.</text>
</comment>
<evidence type="ECO:0000256" key="8">
    <source>
        <dbReference type="ARBA" id="ARBA00022676"/>
    </source>
</evidence>
<dbReference type="NCBIfam" id="TIGR01740">
    <property type="entry name" value="pyrF"/>
    <property type="match status" value="1"/>
</dbReference>
<keyword evidence="18" id="KW-1185">Reference proteome</keyword>
<feature type="binding site" evidence="15">
    <location>
        <position position="450"/>
    </location>
    <ligand>
        <name>substrate</name>
    </ligand>
</feature>
<keyword evidence="9" id="KW-0808">Transferase</keyword>
<comment type="caution">
    <text evidence="17">The sequence shown here is derived from an EMBL/GenBank/DDBJ whole genome shotgun (WGS) entry which is preliminary data.</text>
</comment>
<gene>
    <name evidence="17" type="ORF">AFUS01_LOCUS43145</name>
</gene>
<evidence type="ECO:0000256" key="9">
    <source>
        <dbReference type="ARBA" id="ARBA00022679"/>
    </source>
</evidence>
<evidence type="ECO:0000256" key="15">
    <source>
        <dbReference type="PIRSR" id="PIRSR614732-2"/>
    </source>
</evidence>
<feature type="active site" description="For OMPdecase activity" evidence="14">
    <location>
        <position position="313"/>
    </location>
</feature>
<dbReference type="NCBIfam" id="TIGR00336">
    <property type="entry name" value="pyrE"/>
    <property type="match status" value="1"/>
</dbReference>
<protein>
    <recommendedName>
        <fullName evidence="7">Uridine 5'-monophosphate synthase</fullName>
        <ecNumber evidence="5">2.4.2.10</ecNumber>
        <ecNumber evidence="6">4.1.1.23</ecNumber>
    </recommendedName>
</protein>
<dbReference type="CDD" id="cd04725">
    <property type="entry name" value="OMP_decarboxylase_like"/>
    <property type="match status" value="1"/>
</dbReference>
<dbReference type="GO" id="GO:0004590">
    <property type="term" value="F:orotidine-5'-phosphate decarboxylase activity"/>
    <property type="evidence" value="ECO:0007669"/>
    <property type="project" value="UniProtKB-EC"/>
</dbReference>
<evidence type="ECO:0000256" key="4">
    <source>
        <dbReference type="ARBA" id="ARBA00009769"/>
    </source>
</evidence>
<keyword evidence="13" id="KW-0511">Multifunctional enzyme</keyword>
<dbReference type="InterPro" id="IPR004467">
    <property type="entry name" value="Or_phspho_trans_dom"/>
</dbReference>
<evidence type="ECO:0000256" key="11">
    <source>
        <dbReference type="ARBA" id="ARBA00022975"/>
    </source>
</evidence>
<comment type="pathway">
    <text evidence="1">Pyrimidine metabolism; UMP biosynthesis via de novo pathway; UMP from orotate: step 2/2.</text>
</comment>
<dbReference type="PANTHER" id="PTHR19278">
    <property type="entry name" value="OROTATE PHOSPHORIBOSYLTRANSFERASE"/>
    <property type="match status" value="1"/>
</dbReference>
<evidence type="ECO:0000256" key="7">
    <source>
        <dbReference type="ARBA" id="ARBA00015047"/>
    </source>
</evidence>
<keyword evidence="10" id="KW-0210">Decarboxylase</keyword>
<dbReference type="PROSITE" id="PS00156">
    <property type="entry name" value="OMPDECASE"/>
    <property type="match status" value="1"/>
</dbReference>
<feature type="binding site" evidence="15">
    <location>
        <position position="451"/>
    </location>
    <ligand>
        <name>substrate</name>
    </ligand>
</feature>
<dbReference type="GO" id="GO:0006207">
    <property type="term" value="P:'de novo' pyrimidine nucleobase biosynthetic process"/>
    <property type="evidence" value="ECO:0007669"/>
    <property type="project" value="InterPro"/>
</dbReference>
<feature type="binding site" evidence="15">
    <location>
        <position position="251"/>
    </location>
    <ligand>
        <name>substrate</name>
    </ligand>
</feature>
<dbReference type="AlphaFoldDB" id="A0A8J2PJY8"/>
<proteinExistence type="inferred from homology"/>
<comment type="similarity">
    <text evidence="4">In the C-terminal section; belongs to the OMP decarboxylase family.</text>
</comment>
<evidence type="ECO:0000256" key="12">
    <source>
        <dbReference type="ARBA" id="ARBA00023239"/>
    </source>
</evidence>
<keyword evidence="12" id="KW-0456">Lyase</keyword>
<dbReference type="OrthoDB" id="10263753at2759"/>
<feature type="binding site" evidence="15">
    <location>
        <position position="365"/>
    </location>
    <ligand>
        <name>substrate</name>
    </ligand>
</feature>
<evidence type="ECO:0000256" key="13">
    <source>
        <dbReference type="ARBA" id="ARBA00023268"/>
    </source>
</evidence>
<feature type="domain" description="Orotidine 5'-phosphate decarboxylase" evidence="16">
    <location>
        <begin position="245"/>
        <end position="464"/>
    </location>
</feature>
<evidence type="ECO:0000313" key="17">
    <source>
        <dbReference type="EMBL" id="CAG7833533.1"/>
    </source>
</evidence>
<organism evidence="17 18">
    <name type="scientific">Allacma fusca</name>
    <dbReference type="NCBI Taxonomy" id="39272"/>
    <lineage>
        <taxon>Eukaryota</taxon>
        <taxon>Metazoa</taxon>
        <taxon>Ecdysozoa</taxon>
        <taxon>Arthropoda</taxon>
        <taxon>Hexapoda</taxon>
        <taxon>Collembola</taxon>
        <taxon>Symphypleona</taxon>
        <taxon>Sminthuridae</taxon>
        <taxon>Allacma</taxon>
    </lineage>
</organism>
<dbReference type="FunFam" id="3.40.50.2020:FF:000025">
    <property type="entry name" value="Uridine monophosphate synthetase"/>
    <property type="match status" value="1"/>
</dbReference>
<dbReference type="EMBL" id="CAJVCH010569916">
    <property type="protein sequence ID" value="CAG7833533.1"/>
    <property type="molecule type" value="Genomic_DNA"/>
</dbReference>
<feature type="active site" description="For OMPdecase activity" evidence="14">
    <location>
        <position position="310"/>
    </location>
</feature>
<evidence type="ECO:0000256" key="3">
    <source>
        <dbReference type="ARBA" id="ARBA00006221"/>
    </source>
</evidence>
<accession>A0A8J2PJY8</accession>
<dbReference type="CDD" id="cd06223">
    <property type="entry name" value="PRTases_typeI"/>
    <property type="match status" value="1"/>
</dbReference>